<dbReference type="AlphaFoldDB" id="A0A0V8RW84"/>
<comment type="caution">
    <text evidence="1">The sequence shown here is derived from an EMBL/GenBank/DDBJ whole genome shotgun (WGS) entry which is preliminary data.</text>
</comment>
<reference evidence="1 2" key="1">
    <citation type="submission" date="2015-11" db="EMBL/GenBank/DDBJ databases">
        <title>Genome sequence of Pyrodictium occultum PL-19, a marine hyperthermophilic archaeon isolated from Volcano, Italy.</title>
        <authorList>
            <person name="Utturkar S."/>
            <person name="Huber H."/>
            <person name="Leptihn S."/>
            <person name="Brown S."/>
            <person name="Stetter K.O."/>
            <person name="Podar M."/>
        </authorList>
    </citation>
    <scope>NUCLEOTIDE SEQUENCE [LARGE SCALE GENOMIC DNA]</scope>
    <source>
        <strain evidence="1 2">PL-19</strain>
    </source>
</reference>
<evidence type="ECO:0000313" key="2">
    <source>
        <dbReference type="Proteomes" id="UP000053352"/>
    </source>
</evidence>
<dbReference type="RefSeq" id="WP_058370969.1">
    <property type="nucleotide sequence ID" value="NZ_LNTB01000001.1"/>
</dbReference>
<dbReference type="EMBL" id="LNTB01000001">
    <property type="protein sequence ID" value="KSW12289.1"/>
    <property type="molecule type" value="Genomic_DNA"/>
</dbReference>
<protein>
    <submittedName>
        <fullName evidence="1">Uncharacterized protein</fullName>
    </submittedName>
</protein>
<gene>
    <name evidence="1" type="ORF">CF15_05950</name>
</gene>
<organism evidence="1 2">
    <name type="scientific">Pyrodictium occultum</name>
    <dbReference type="NCBI Taxonomy" id="2309"/>
    <lineage>
        <taxon>Archaea</taxon>
        <taxon>Thermoproteota</taxon>
        <taxon>Thermoprotei</taxon>
        <taxon>Desulfurococcales</taxon>
        <taxon>Pyrodictiaceae</taxon>
        <taxon>Pyrodictium</taxon>
    </lineage>
</organism>
<name>A0A0V8RW84_PYROC</name>
<evidence type="ECO:0000313" key="1">
    <source>
        <dbReference type="EMBL" id="KSW12289.1"/>
    </source>
</evidence>
<proteinExistence type="predicted"/>
<sequence length="104" mass="10881">MYQVLEIAVIHGFGPVSKGVRDNARLAVEALRELGLAVDYVEVPVPVLDSEGLFEPVVLANNVEVYIPSIKADPEKLADYILAVAGAAGVGVAGFPLPPVTLAD</sequence>
<accession>A0A0V8RW84</accession>
<dbReference type="OrthoDB" id="379437at2157"/>
<dbReference type="Proteomes" id="UP000053352">
    <property type="component" value="Unassembled WGS sequence"/>
</dbReference>
<keyword evidence="2" id="KW-1185">Reference proteome</keyword>